<accession>A0A1M6TIV1</accession>
<sequence length="611" mass="69425">MLRFLFLLVGVLFDTTFTPRILTNHIGYEARGPKQALLQGSATLQPTGCFLYKADTRNMILRIFPEPLGRVKDWPAWHFWRLDFSSVTEAGFYWLRCETNQGPVTSFPFELQNNLLVRRTLSDVLFYFKSQRSSGRYDRADRCRPFEGGFRTGCVDVRGGWYDATGDYGKHLSHLSFSTYFNPQQTPLVVWVLLEAYRLLSERDDPDVHQYRIRALDEALYGADFLVRMRDPYGSFFRSVAAPGPAKRPEDRVIAATRAAYALADPATRTKQEQVLAVNDSIALYDVSYRAGGGLAIAALARASTLPVHGDFDQTTYLRTAEAAFAFLERYNRQLTNDGRENILDDYSALMAATELYRATGKTAYREAAYRRARRLMARLATWGPYRDYWRADDTDRPFFHPSDAGLPVVSLLNYLSIADSARRAAVLDVVRRALRFELTITREVPNPFGYARQLVQDTTGRRYSAFFFPHNTEAAPWWQGENARLASLAAAARMAAPFFATDTTFYRELHQFAWDQLHWILGRNPYDVCMLKGVGRNNPEYLFFNSYAYTNAPGGISNGITGGLKGPGGIAYNLGYAVTGQDTDWRWTEQWLPHAAWYLYAIALPHSVSP</sequence>
<dbReference type="Pfam" id="PF00759">
    <property type="entry name" value="Glyco_hydro_9"/>
    <property type="match status" value="1"/>
</dbReference>
<feature type="domain" description="Glycoside hydrolase family 9" evidence="6">
    <location>
        <begin position="120"/>
        <end position="565"/>
    </location>
</feature>
<keyword evidence="9" id="KW-1185">Reference proteome</keyword>
<dbReference type="SUPFAM" id="SSF81296">
    <property type="entry name" value="E set domains"/>
    <property type="match status" value="1"/>
</dbReference>
<protein>
    <submittedName>
        <fullName evidence="8">Beta-glucosidase family 9</fullName>
    </submittedName>
</protein>
<evidence type="ECO:0000259" key="6">
    <source>
        <dbReference type="Pfam" id="PF00759"/>
    </source>
</evidence>
<gene>
    <name evidence="8" type="ORF">SAMN04488087_1413</name>
</gene>
<dbReference type="RefSeq" id="WP_072715275.1">
    <property type="nucleotide sequence ID" value="NZ_FRAU01000004.1"/>
</dbReference>
<dbReference type="InterPro" id="IPR014756">
    <property type="entry name" value="Ig_E-set"/>
</dbReference>
<organism evidence="8 9">
    <name type="scientific">Rhodothermus profundi</name>
    <dbReference type="NCBI Taxonomy" id="633813"/>
    <lineage>
        <taxon>Bacteria</taxon>
        <taxon>Pseudomonadati</taxon>
        <taxon>Rhodothermota</taxon>
        <taxon>Rhodothermia</taxon>
        <taxon>Rhodothermales</taxon>
        <taxon>Rhodothermaceae</taxon>
        <taxon>Rhodothermus</taxon>
    </lineage>
</organism>
<dbReference type="SUPFAM" id="SSF48208">
    <property type="entry name" value="Six-hairpin glycosidases"/>
    <property type="match status" value="1"/>
</dbReference>
<keyword evidence="4" id="KW-0326">Glycosidase</keyword>
<evidence type="ECO:0000256" key="5">
    <source>
        <dbReference type="ARBA" id="ARBA00023326"/>
    </source>
</evidence>
<evidence type="ECO:0000256" key="4">
    <source>
        <dbReference type="ARBA" id="ARBA00023295"/>
    </source>
</evidence>
<dbReference type="InterPro" id="IPR013783">
    <property type="entry name" value="Ig-like_fold"/>
</dbReference>
<dbReference type="InterPro" id="IPR004197">
    <property type="entry name" value="Cellulase_Ig-like"/>
</dbReference>
<dbReference type="GO" id="GO:0000272">
    <property type="term" value="P:polysaccharide catabolic process"/>
    <property type="evidence" value="ECO:0007669"/>
    <property type="project" value="UniProtKB-KW"/>
</dbReference>
<dbReference type="GO" id="GO:0008810">
    <property type="term" value="F:cellulase activity"/>
    <property type="evidence" value="ECO:0007669"/>
    <property type="project" value="InterPro"/>
</dbReference>
<dbReference type="OrthoDB" id="9808897at2"/>
<dbReference type="STRING" id="633813.SAMN04488087_1413"/>
<evidence type="ECO:0000256" key="3">
    <source>
        <dbReference type="ARBA" id="ARBA00023277"/>
    </source>
</evidence>
<dbReference type="InterPro" id="IPR001701">
    <property type="entry name" value="Glyco_hydro_9"/>
</dbReference>
<comment type="similarity">
    <text evidence="1">Belongs to the glycosyl hydrolase 9 (cellulase E) family.</text>
</comment>
<keyword evidence="2" id="KW-0378">Hydrolase</keyword>
<dbReference type="Proteomes" id="UP000185812">
    <property type="component" value="Unassembled WGS sequence"/>
</dbReference>
<evidence type="ECO:0000313" key="8">
    <source>
        <dbReference type="EMBL" id="SHK56826.1"/>
    </source>
</evidence>
<dbReference type="Gene3D" id="1.50.10.10">
    <property type="match status" value="1"/>
</dbReference>
<name>A0A1M6TIV1_9BACT</name>
<keyword evidence="5" id="KW-0624">Polysaccharide degradation</keyword>
<dbReference type="AlphaFoldDB" id="A0A1M6TIV1"/>
<dbReference type="Pfam" id="PF02927">
    <property type="entry name" value="CelD_N"/>
    <property type="match status" value="1"/>
</dbReference>
<evidence type="ECO:0000256" key="1">
    <source>
        <dbReference type="ARBA" id="ARBA00007072"/>
    </source>
</evidence>
<proteinExistence type="inferred from homology"/>
<dbReference type="EMBL" id="FRAU01000004">
    <property type="protein sequence ID" value="SHK56826.1"/>
    <property type="molecule type" value="Genomic_DNA"/>
</dbReference>
<feature type="domain" description="Cellulase Ig-like" evidence="7">
    <location>
        <begin position="18"/>
        <end position="99"/>
    </location>
</feature>
<evidence type="ECO:0000259" key="7">
    <source>
        <dbReference type="Pfam" id="PF02927"/>
    </source>
</evidence>
<keyword evidence="3" id="KW-0119">Carbohydrate metabolism</keyword>
<dbReference type="CDD" id="cd02850">
    <property type="entry name" value="E_set_Cellulase_N"/>
    <property type="match status" value="1"/>
</dbReference>
<dbReference type="PANTHER" id="PTHR22298">
    <property type="entry name" value="ENDO-1,4-BETA-GLUCANASE"/>
    <property type="match status" value="1"/>
</dbReference>
<reference evidence="9" key="1">
    <citation type="submission" date="2016-11" db="EMBL/GenBank/DDBJ databases">
        <authorList>
            <person name="Varghese N."/>
            <person name="Submissions S."/>
        </authorList>
    </citation>
    <scope>NUCLEOTIDE SEQUENCE [LARGE SCALE GENOMIC DNA]</scope>
    <source>
        <strain evidence="9">DSM 22212</strain>
    </source>
</reference>
<dbReference type="Gene3D" id="2.60.40.10">
    <property type="entry name" value="Immunoglobulins"/>
    <property type="match status" value="1"/>
</dbReference>
<dbReference type="InterPro" id="IPR012341">
    <property type="entry name" value="6hp_glycosidase-like_sf"/>
</dbReference>
<evidence type="ECO:0000313" key="9">
    <source>
        <dbReference type="Proteomes" id="UP000185812"/>
    </source>
</evidence>
<evidence type="ECO:0000256" key="2">
    <source>
        <dbReference type="ARBA" id="ARBA00022801"/>
    </source>
</evidence>
<dbReference type="InterPro" id="IPR008928">
    <property type="entry name" value="6-hairpin_glycosidase_sf"/>
</dbReference>